<keyword evidence="2" id="KW-1185">Reference proteome</keyword>
<evidence type="ECO:0000313" key="1">
    <source>
        <dbReference type="EMBL" id="PKI36280.1"/>
    </source>
</evidence>
<protein>
    <submittedName>
        <fullName evidence="1">Uncharacterized protein</fullName>
    </submittedName>
</protein>
<dbReference type="Proteomes" id="UP000233551">
    <property type="component" value="Unassembled WGS sequence"/>
</dbReference>
<accession>A0A2I0HXN2</accession>
<gene>
    <name evidence="1" type="ORF">CRG98_043306</name>
</gene>
<evidence type="ECO:0000313" key="2">
    <source>
        <dbReference type="Proteomes" id="UP000233551"/>
    </source>
</evidence>
<sequence length="95" mass="9931">MSSSYKGRFTVSPLGGRFVGSLSCGEVRRISSMWGVSLGPPLMGGGSLSHLHIGRFAGSPLGEGGLPNLPLEVKFTQPPDFLARNCSTLTSLLVP</sequence>
<organism evidence="1 2">
    <name type="scientific">Punica granatum</name>
    <name type="common">Pomegranate</name>
    <dbReference type="NCBI Taxonomy" id="22663"/>
    <lineage>
        <taxon>Eukaryota</taxon>
        <taxon>Viridiplantae</taxon>
        <taxon>Streptophyta</taxon>
        <taxon>Embryophyta</taxon>
        <taxon>Tracheophyta</taxon>
        <taxon>Spermatophyta</taxon>
        <taxon>Magnoliopsida</taxon>
        <taxon>eudicotyledons</taxon>
        <taxon>Gunneridae</taxon>
        <taxon>Pentapetalae</taxon>
        <taxon>rosids</taxon>
        <taxon>malvids</taxon>
        <taxon>Myrtales</taxon>
        <taxon>Lythraceae</taxon>
        <taxon>Punica</taxon>
    </lineage>
</organism>
<proteinExistence type="predicted"/>
<dbReference type="EMBL" id="PGOL01004924">
    <property type="protein sequence ID" value="PKI36280.1"/>
    <property type="molecule type" value="Genomic_DNA"/>
</dbReference>
<comment type="caution">
    <text evidence="1">The sequence shown here is derived from an EMBL/GenBank/DDBJ whole genome shotgun (WGS) entry which is preliminary data.</text>
</comment>
<reference evidence="1 2" key="1">
    <citation type="submission" date="2017-11" db="EMBL/GenBank/DDBJ databases">
        <title>De-novo sequencing of pomegranate (Punica granatum L.) genome.</title>
        <authorList>
            <person name="Akparov Z."/>
            <person name="Amiraslanov A."/>
            <person name="Hajiyeva S."/>
            <person name="Abbasov M."/>
            <person name="Kaur K."/>
            <person name="Hamwieh A."/>
            <person name="Solovyev V."/>
            <person name="Salamov A."/>
            <person name="Braich B."/>
            <person name="Kosarev P."/>
            <person name="Mahmoud A."/>
            <person name="Hajiyev E."/>
            <person name="Babayeva S."/>
            <person name="Izzatullayeva V."/>
            <person name="Mammadov A."/>
            <person name="Mammadov A."/>
            <person name="Sharifova S."/>
            <person name="Ojaghi J."/>
            <person name="Eynullazada K."/>
            <person name="Bayramov B."/>
            <person name="Abdulazimova A."/>
            <person name="Shahmuradov I."/>
        </authorList>
    </citation>
    <scope>NUCLEOTIDE SEQUENCE [LARGE SCALE GENOMIC DNA]</scope>
    <source>
        <strain evidence="2">cv. AG2017</strain>
        <tissue evidence="1">Leaf</tissue>
    </source>
</reference>
<name>A0A2I0HXN2_PUNGR</name>
<dbReference type="AlphaFoldDB" id="A0A2I0HXN2"/>